<evidence type="ECO:0000256" key="5">
    <source>
        <dbReference type="SAM" id="Phobius"/>
    </source>
</evidence>
<evidence type="ECO:0000259" key="8">
    <source>
        <dbReference type="PROSITE" id="PS50990"/>
    </source>
</evidence>
<evidence type="ECO:0000259" key="7">
    <source>
        <dbReference type="PROSITE" id="PS50929"/>
    </source>
</evidence>
<gene>
    <name evidence="9" type="ORF">KX928_23050</name>
</gene>
<dbReference type="InterPro" id="IPR005074">
    <property type="entry name" value="Peptidase_C39"/>
</dbReference>
<dbReference type="EMBL" id="JAHXDN010000010">
    <property type="protein sequence ID" value="MBW4710678.1"/>
    <property type="molecule type" value="Genomic_DNA"/>
</dbReference>
<dbReference type="Pfam" id="PF00005">
    <property type="entry name" value="ABC_tran"/>
    <property type="match status" value="1"/>
</dbReference>
<dbReference type="InterPro" id="IPR017750">
    <property type="entry name" value="ATPase_T1SS"/>
</dbReference>
<evidence type="ECO:0000256" key="2">
    <source>
        <dbReference type="ARBA" id="ARBA00022692"/>
    </source>
</evidence>
<dbReference type="PANTHER" id="PTHR24221">
    <property type="entry name" value="ATP-BINDING CASSETTE SUB-FAMILY B"/>
    <property type="match status" value="1"/>
</dbReference>
<reference evidence="9" key="1">
    <citation type="submission" date="2021-07" db="EMBL/GenBank/DDBJ databases">
        <title>Roseobacter insulae sp. nov., isolated from a tidal flat.</title>
        <authorList>
            <person name="Park S."/>
            <person name="Yoon J.-H."/>
        </authorList>
    </citation>
    <scope>NUCLEOTIDE SEQUENCE</scope>
    <source>
        <strain evidence="9">YSTF-M11</strain>
    </source>
</reference>
<feature type="domain" description="ABC transmembrane type-1" evidence="7">
    <location>
        <begin position="186"/>
        <end position="459"/>
    </location>
</feature>
<sequence length="734" mass="78698">MSVHDGTAAAAVSMGQATASTAGRDADDPRLALIKWLAAHFARPFSAAAINARLPQDARFSDPQDLSRALATIGLKSRLVLRDPDAIDAIALPFIAFRPSGGPLVITGFGKRGKSVQTLDPARAELTKEVPLRQLRREIGPELMLVTPAEDGTQTMLSPDVIAHQEHKGHWFWTPVRANWGNWAQILVAALLLNLMSLALPLFVMNVYDKVIPNLAYVTLWTLAIGVGIALLLDLVLRTIRANVLENIGRRVDVKVAASLFRQAMNARLLHRPGGAAGIASTIRDFEVVREFFASASFVAVIDVLFIGIFVGALFFIVGPIALVPLGAVPVVLLIAIFAQLPISRSATRAQQMATKRHVVLIEALSGVETIKSLNAEPAMQREWENAVAASSQINGRTKFWSNVAANGTMLVQQAVSVLIIVWGVFLVAEGAITIGGLIAANILAGRVLAPLGTIAQTIFRAHYALKSLAALNRFMALPVDHAPSLKSDAHITQGAILVDAVSLRFPDSQQPALDGLSFAVGAGECVAFLGRVGSGKTTTGKLLAGLLHPDSGTVLIDGIAQAQYDPAELRRGIGYLPQTPELFTGTLRENLVIGNQTASDAEIARALYFAAMDDFLAEAQEGLDMFIGEQGKHLSGGQRQGVALARLLLRQPRMLFLDEPTNAMDQRMQAQITSRLQELNQSGTGLMICTHRQSLAAMAQRLIVMDQGRVVLDGPREDVLTKLRAMGAARAKG</sequence>
<dbReference type="CDD" id="cd18587">
    <property type="entry name" value="ABC_6TM_LapB_like"/>
    <property type="match status" value="1"/>
</dbReference>
<dbReference type="PROSITE" id="PS50893">
    <property type="entry name" value="ABC_TRANSPORTER_2"/>
    <property type="match status" value="1"/>
</dbReference>
<dbReference type="Pfam" id="PF00664">
    <property type="entry name" value="ABC_membrane"/>
    <property type="match status" value="1"/>
</dbReference>
<feature type="domain" description="ABC transporter" evidence="6">
    <location>
        <begin position="499"/>
        <end position="733"/>
    </location>
</feature>
<dbReference type="PROSITE" id="PS50929">
    <property type="entry name" value="ABC_TM1F"/>
    <property type="match status" value="1"/>
</dbReference>
<dbReference type="RefSeq" id="WP_219507718.1">
    <property type="nucleotide sequence ID" value="NZ_JAHXDN010000010.1"/>
</dbReference>
<comment type="caution">
    <text evidence="9">The sequence shown here is derived from an EMBL/GenBank/DDBJ whole genome shotgun (WGS) entry which is preliminary data.</text>
</comment>
<dbReference type="InterPro" id="IPR039421">
    <property type="entry name" value="Type_1_exporter"/>
</dbReference>
<proteinExistence type="predicted"/>
<comment type="subcellular location">
    <subcellularLocation>
        <location evidence="1">Membrane</location>
        <topology evidence="1">Multi-pass membrane protein</topology>
    </subcellularLocation>
</comment>
<organism evidence="9 10">
    <name type="scientific">Roseobacter insulae</name>
    <dbReference type="NCBI Taxonomy" id="2859783"/>
    <lineage>
        <taxon>Bacteria</taxon>
        <taxon>Pseudomonadati</taxon>
        <taxon>Pseudomonadota</taxon>
        <taxon>Alphaproteobacteria</taxon>
        <taxon>Rhodobacterales</taxon>
        <taxon>Roseobacteraceae</taxon>
        <taxon>Roseobacter</taxon>
    </lineage>
</organism>
<name>A0A9X1G166_9RHOB</name>
<dbReference type="GO" id="GO:0005524">
    <property type="term" value="F:ATP binding"/>
    <property type="evidence" value="ECO:0007669"/>
    <property type="project" value="InterPro"/>
</dbReference>
<dbReference type="GO" id="GO:0016887">
    <property type="term" value="F:ATP hydrolysis activity"/>
    <property type="evidence" value="ECO:0007669"/>
    <property type="project" value="InterPro"/>
</dbReference>
<keyword evidence="4 5" id="KW-0472">Membrane</keyword>
<dbReference type="SMART" id="SM00382">
    <property type="entry name" value="AAA"/>
    <property type="match status" value="1"/>
</dbReference>
<dbReference type="AlphaFoldDB" id="A0A9X1G166"/>
<dbReference type="GO" id="GO:0006508">
    <property type="term" value="P:proteolysis"/>
    <property type="evidence" value="ECO:0007669"/>
    <property type="project" value="InterPro"/>
</dbReference>
<accession>A0A9X1G166</accession>
<dbReference type="Proteomes" id="UP001138661">
    <property type="component" value="Unassembled WGS sequence"/>
</dbReference>
<evidence type="ECO:0000313" key="9">
    <source>
        <dbReference type="EMBL" id="MBW4710678.1"/>
    </source>
</evidence>
<evidence type="ECO:0000256" key="4">
    <source>
        <dbReference type="ARBA" id="ARBA00023136"/>
    </source>
</evidence>
<feature type="transmembrane region" description="Helical" evidence="5">
    <location>
        <begin position="292"/>
        <end position="317"/>
    </location>
</feature>
<feature type="transmembrane region" description="Helical" evidence="5">
    <location>
        <begin position="418"/>
        <end position="445"/>
    </location>
</feature>
<dbReference type="PROSITE" id="PS50990">
    <property type="entry name" value="PEPTIDASE_C39"/>
    <property type="match status" value="1"/>
</dbReference>
<feature type="transmembrane region" description="Helical" evidence="5">
    <location>
        <begin position="323"/>
        <end position="343"/>
    </location>
</feature>
<dbReference type="InterPro" id="IPR003593">
    <property type="entry name" value="AAA+_ATPase"/>
</dbReference>
<evidence type="ECO:0000256" key="1">
    <source>
        <dbReference type="ARBA" id="ARBA00004141"/>
    </source>
</evidence>
<keyword evidence="2 5" id="KW-0812">Transmembrane</keyword>
<evidence type="ECO:0000256" key="3">
    <source>
        <dbReference type="ARBA" id="ARBA00022989"/>
    </source>
</evidence>
<dbReference type="PANTHER" id="PTHR24221:SF248">
    <property type="entry name" value="ABC TRANSPORTER TRANSMEMBRANE REGION"/>
    <property type="match status" value="1"/>
</dbReference>
<dbReference type="GO" id="GO:0008233">
    <property type="term" value="F:peptidase activity"/>
    <property type="evidence" value="ECO:0007669"/>
    <property type="project" value="InterPro"/>
</dbReference>
<evidence type="ECO:0000259" key="6">
    <source>
        <dbReference type="PROSITE" id="PS50893"/>
    </source>
</evidence>
<feature type="transmembrane region" description="Helical" evidence="5">
    <location>
        <begin position="186"/>
        <end position="208"/>
    </location>
</feature>
<dbReference type="GO" id="GO:0140359">
    <property type="term" value="F:ABC-type transporter activity"/>
    <property type="evidence" value="ECO:0007669"/>
    <property type="project" value="InterPro"/>
</dbReference>
<dbReference type="InterPro" id="IPR011527">
    <property type="entry name" value="ABC1_TM_dom"/>
</dbReference>
<feature type="transmembrane region" description="Helical" evidence="5">
    <location>
        <begin position="214"/>
        <end position="237"/>
    </location>
</feature>
<keyword evidence="10" id="KW-1185">Reference proteome</keyword>
<dbReference type="InterPro" id="IPR003439">
    <property type="entry name" value="ABC_transporter-like_ATP-bd"/>
</dbReference>
<dbReference type="GO" id="GO:0016020">
    <property type="term" value="C:membrane"/>
    <property type="evidence" value="ECO:0007669"/>
    <property type="project" value="UniProtKB-SubCell"/>
</dbReference>
<protein>
    <submittedName>
        <fullName evidence="9">Type I secretion system permease/ATPase</fullName>
    </submittedName>
</protein>
<dbReference type="NCBIfam" id="TIGR03375">
    <property type="entry name" value="type_I_sec_LssB"/>
    <property type="match status" value="1"/>
</dbReference>
<keyword evidence="3 5" id="KW-1133">Transmembrane helix</keyword>
<feature type="domain" description="Peptidase C39" evidence="8">
    <location>
        <begin position="16"/>
        <end position="146"/>
    </location>
</feature>
<dbReference type="GO" id="GO:0034040">
    <property type="term" value="F:ATPase-coupled lipid transmembrane transporter activity"/>
    <property type="evidence" value="ECO:0007669"/>
    <property type="project" value="TreeGrafter"/>
</dbReference>
<evidence type="ECO:0000313" key="10">
    <source>
        <dbReference type="Proteomes" id="UP001138661"/>
    </source>
</evidence>